<dbReference type="InterPro" id="IPR036280">
    <property type="entry name" value="Multihaem_cyt_sf"/>
</dbReference>
<feature type="signal peptide" evidence="1">
    <location>
        <begin position="1"/>
        <end position="24"/>
    </location>
</feature>
<sequence length="144" mass="15563">MRSRAVLAVIVIGVLLTSVVAAMAAEQPKVPAIPGITAEDTHPNGCTDCHRKVSPDKDYSLPTEIANMVKAGTHPKVSERMMKDLPKQCLTCHKPDSKHPFAQVMHKAHLTGGAENHFISNYQGQCMNCHQLDPKTGSISVKGL</sequence>
<feature type="chain" id="PRO_5046960231" evidence="1">
    <location>
        <begin position="25"/>
        <end position="144"/>
    </location>
</feature>
<proteinExistence type="predicted"/>
<keyword evidence="1" id="KW-0732">Signal</keyword>
<evidence type="ECO:0000256" key="1">
    <source>
        <dbReference type="SAM" id="SignalP"/>
    </source>
</evidence>
<evidence type="ECO:0000313" key="2">
    <source>
        <dbReference type="EMBL" id="WRP16674.1"/>
    </source>
</evidence>
<organism evidence="2 3">
    <name type="scientific">Carboxydichorda subterranea</name>
    <dbReference type="NCBI Taxonomy" id="3109565"/>
    <lineage>
        <taxon>Bacteria</taxon>
        <taxon>Bacillati</taxon>
        <taxon>Bacillota</taxon>
        <taxon>Limnochordia</taxon>
        <taxon>Limnochordales</taxon>
        <taxon>Geochordaceae</taxon>
        <taxon>Carboxydichorda</taxon>
    </lineage>
</organism>
<dbReference type="RefSeq" id="WP_324715946.1">
    <property type="nucleotide sequence ID" value="NZ_CP141615.1"/>
</dbReference>
<gene>
    <name evidence="2" type="ORF">U7230_11310</name>
</gene>
<protein>
    <submittedName>
        <fullName evidence="2">Uncharacterized protein</fullName>
    </submittedName>
</protein>
<dbReference type="SUPFAM" id="SSF48695">
    <property type="entry name" value="Multiheme cytochromes"/>
    <property type="match status" value="1"/>
</dbReference>
<keyword evidence="3" id="KW-1185">Reference proteome</keyword>
<accession>A0ABZ1BV58</accession>
<name>A0ABZ1BV58_9FIRM</name>
<evidence type="ECO:0000313" key="3">
    <source>
        <dbReference type="Proteomes" id="UP001332192"/>
    </source>
</evidence>
<dbReference type="Gene3D" id="3.90.10.10">
    <property type="entry name" value="Cytochrome C3"/>
    <property type="match status" value="1"/>
</dbReference>
<dbReference type="Proteomes" id="UP001332192">
    <property type="component" value="Chromosome"/>
</dbReference>
<reference evidence="2 3" key="1">
    <citation type="journal article" date="2024" name="Front. Microbiol.">
        <title>Novel thermophilic genera Geochorda gen. nov. and Carboxydochorda gen. nov. from the deep terrestrial subsurface reveal the ecophysiological diversity in the class Limnochordia.</title>
        <authorList>
            <person name="Karnachuk O.V."/>
            <person name="Lukina A.P."/>
            <person name="Avakyan M.R."/>
            <person name="Kadnikov V.V."/>
            <person name="Begmatov S."/>
            <person name="Beletsky A.V."/>
            <person name="Vlasova K.G."/>
            <person name="Novikov A.A."/>
            <person name="Shcherbakova V.A."/>
            <person name="Mardanov A.V."/>
            <person name="Ravin N.V."/>
        </authorList>
    </citation>
    <scope>NUCLEOTIDE SEQUENCE [LARGE SCALE GENOMIC DNA]</scope>
    <source>
        <strain evidence="2 3">L945</strain>
    </source>
</reference>
<dbReference type="EMBL" id="CP141615">
    <property type="protein sequence ID" value="WRP16674.1"/>
    <property type="molecule type" value="Genomic_DNA"/>
</dbReference>